<dbReference type="RefSeq" id="WP_044407929.1">
    <property type="nucleotide sequence ID" value="NZ_JXXE01000141.1"/>
</dbReference>
<evidence type="ECO:0000256" key="1">
    <source>
        <dbReference type="ARBA" id="ARBA00023125"/>
    </source>
</evidence>
<dbReference type="GO" id="GO:0003677">
    <property type="term" value="F:DNA binding"/>
    <property type="evidence" value="ECO:0007669"/>
    <property type="project" value="UniProtKB-KW"/>
</dbReference>
<dbReference type="AlphaFoldDB" id="A0A0D7EZA8"/>
<dbReference type="InterPro" id="IPR013430">
    <property type="entry name" value="Toxin_antidote_HigA"/>
</dbReference>
<proteinExistence type="predicted"/>
<dbReference type="InterPro" id="IPR001387">
    <property type="entry name" value="Cro/C1-type_HTH"/>
</dbReference>
<dbReference type="PATRIC" id="fig|1076.23.peg.682"/>
<sequence>MAKNPLLKGLTPIHPGEMLREDVLPALGKTKAELASLLGISRQTLFDILGERQPISPAMALRFGKLLGNGPELWIDLQRAYDLHIAEKLLRKELAKIPTLPAA</sequence>
<dbReference type="PANTHER" id="PTHR36924">
    <property type="entry name" value="ANTITOXIN HIGA-1"/>
    <property type="match status" value="1"/>
</dbReference>
<dbReference type="InterPro" id="IPR010982">
    <property type="entry name" value="Lambda_DNA-bd_dom_sf"/>
</dbReference>
<dbReference type="PANTHER" id="PTHR36924:SF1">
    <property type="entry name" value="ANTITOXIN HIGA-1"/>
    <property type="match status" value="1"/>
</dbReference>
<protein>
    <submittedName>
        <fullName evidence="2">XRE family transcriptional regulator</fullName>
    </submittedName>
</protein>
<gene>
    <name evidence="2" type="ORF">OO17_07350</name>
</gene>
<reference evidence="2 3" key="1">
    <citation type="submission" date="2014-11" db="EMBL/GenBank/DDBJ databases">
        <title>Genomics and ecophysiology of heterotrophic nitrogen fixing bacteria isolated from estuarine surface water.</title>
        <authorList>
            <person name="Bentzon-Tilia M."/>
            <person name="Severin I."/>
            <person name="Hansen L.H."/>
            <person name="Riemann L."/>
        </authorList>
    </citation>
    <scope>NUCLEOTIDE SEQUENCE [LARGE SCALE GENOMIC DNA]</scope>
    <source>
        <strain evidence="2 3">BAL398</strain>
    </source>
</reference>
<evidence type="ECO:0000313" key="2">
    <source>
        <dbReference type="EMBL" id="KIZ45870.1"/>
    </source>
</evidence>
<dbReference type="NCBIfam" id="TIGR02607">
    <property type="entry name" value="antidote_HigA"/>
    <property type="match status" value="1"/>
</dbReference>
<organism evidence="2 3">
    <name type="scientific">Rhodopseudomonas palustris</name>
    <dbReference type="NCBI Taxonomy" id="1076"/>
    <lineage>
        <taxon>Bacteria</taxon>
        <taxon>Pseudomonadati</taxon>
        <taxon>Pseudomonadota</taxon>
        <taxon>Alphaproteobacteria</taxon>
        <taxon>Hyphomicrobiales</taxon>
        <taxon>Nitrobacteraceae</taxon>
        <taxon>Rhodopseudomonas</taxon>
    </lineage>
</organism>
<dbReference type="Gene3D" id="1.10.260.40">
    <property type="entry name" value="lambda repressor-like DNA-binding domains"/>
    <property type="match status" value="1"/>
</dbReference>
<accession>A0A0D7EZA8</accession>
<dbReference type="SUPFAM" id="SSF47413">
    <property type="entry name" value="lambda repressor-like DNA-binding domains"/>
    <property type="match status" value="1"/>
</dbReference>
<name>A0A0D7EZA8_RHOPL</name>
<dbReference type="CDD" id="cd00093">
    <property type="entry name" value="HTH_XRE"/>
    <property type="match status" value="1"/>
</dbReference>
<keyword evidence="1" id="KW-0238">DNA-binding</keyword>
<evidence type="ECO:0000313" key="3">
    <source>
        <dbReference type="Proteomes" id="UP000032515"/>
    </source>
</evidence>
<comment type="caution">
    <text evidence="2">The sequence shown here is derived from an EMBL/GenBank/DDBJ whole genome shotgun (WGS) entry which is preliminary data.</text>
</comment>
<dbReference type="Proteomes" id="UP000032515">
    <property type="component" value="Unassembled WGS sequence"/>
</dbReference>
<dbReference type="EMBL" id="JXXE01000141">
    <property type="protein sequence ID" value="KIZ45870.1"/>
    <property type="molecule type" value="Genomic_DNA"/>
</dbReference>
<dbReference type="OrthoDB" id="3174593at2"/>